<comment type="caution">
    <text evidence="4">The sequence shown here is derived from an EMBL/GenBank/DDBJ whole genome shotgun (WGS) entry which is preliminary data.</text>
</comment>
<accession>A0A4R3KQI6</accession>
<dbReference type="InterPro" id="IPR051257">
    <property type="entry name" value="Diverse_CBS-Domain"/>
</dbReference>
<protein>
    <submittedName>
        <fullName evidence="4">CBS domain-containing protein</fullName>
    </submittedName>
</protein>
<name>A0A4R3KQI6_9SPHI</name>
<keyword evidence="5" id="KW-1185">Reference proteome</keyword>
<evidence type="ECO:0000256" key="1">
    <source>
        <dbReference type="ARBA" id="ARBA00023122"/>
    </source>
</evidence>
<feature type="domain" description="CBS" evidence="3">
    <location>
        <begin position="76"/>
        <end position="131"/>
    </location>
</feature>
<dbReference type="PANTHER" id="PTHR43080">
    <property type="entry name" value="CBS DOMAIN-CONTAINING PROTEIN CBSX3, MITOCHONDRIAL"/>
    <property type="match status" value="1"/>
</dbReference>
<dbReference type="EMBL" id="SMAD01000006">
    <property type="protein sequence ID" value="TCS86847.1"/>
    <property type="molecule type" value="Genomic_DNA"/>
</dbReference>
<evidence type="ECO:0000259" key="3">
    <source>
        <dbReference type="PROSITE" id="PS51371"/>
    </source>
</evidence>
<dbReference type="RefSeq" id="WP_132129406.1">
    <property type="nucleotide sequence ID" value="NZ_CP042432.1"/>
</dbReference>
<keyword evidence="1 2" id="KW-0129">CBS domain</keyword>
<reference evidence="4 5" key="1">
    <citation type="submission" date="2019-03" db="EMBL/GenBank/DDBJ databases">
        <title>Genomic Encyclopedia of Type Strains, Phase IV (KMG-IV): sequencing the most valuable type-strain genomes for metagenomic binning, comparative biology and taxonomic classification.</title>
        <authorList>
            <person name="Goeker M."/>
        </authorList>
    </citation>
    <scope>NUCLEOTIDE SEQUENCE [LARGE SCALE GENOMIC DNA]</scope>
    <source>
        <strain evidence="4 5">DSM 21100</strain>
    </source>
</reference>
<evidence type="ECO:0000256" key="2">
    <source>
        <dbReference type="PROSITE-ProRule" id="PRU00703"/>
    </source>
</evidence>
<dbReference type="SMART" id="SM00116">
    <property type="entry name" value="CBS"/>
    <property type="match status" value="2"/>
</dbReference>
<feature type="domain" description="CBS" evidence="3">
    <location>
        <begin position="9"/>
        <end position="67"/>
    </location>
</feature>
<evidence type="ECO:0000313" key="4">
    <source>
        <dbReference type="EMBL" id="TCS86847.1"/>
    </source>
</evidence>
<organism evidence="4 5">
    <name type="scientific">Anseongella ginsenosidimutans</name>
    <dbReference type="NCBI Taxonomy" id="496056"/>
    <lineage>
        <taxon>Bacteria</taxon>
        <taxon>Pseudomonadati</taxon>
        <taxon>Bacteroidota</taxon>
        <taxon>Sphingobacteriia</taxon>
        <taxon>Sphingobacteriales</taxon>
        <taxon>Sphingobacteriaceae</taxon>
        <taxon>Anseongella</taxon>
    </lineage>
</organism>
<dbReference type="PANTHER" id="PTHR43080:SF2">
    <property type="entry name" value="CBS DOMAIN-CONTAINING PROTEIN"/>
    <property type="match status" value="1"/>
</dbReference>
<dbReference type="SUPFAM" id="SSF54631">
    <property type="entry name" value="CBS-domain pair"/>
    <property type="match status" value="1"/>
</dbReference>
<dbReference type="InterPro" id="IPR000644">
    <property type="entry name" value="CBS_dom"/>
</dbReference>
<dbReference type="Proteomes" id="UP000295807">
    <property type="component" value="Unassembled WGS sequence"/>
</dbReference>
<proteinExistence type="predicted"/>
<dbReference type="InterPro" id="IPR046342">
    <property type="entry name" value="CBS_dom_sf"/>
</dbReference>
<dbReference type="CDD" id="cd04623">
    <property type="entry name" value="CBS_pair_bac_euk"/>
    <property type="match status" value="1"/>
</dbReference>
<evidence type="ECO:0000313" key="5">
    <source>
        <dbReference type="Proteomes" id="UP000295807"/>
    </source>
</evidence>
<dbReference type="PROSITE" id="PS51371">
    <property type="entry name" value="CBS"/>
    <property type="match status" value="2"/>
</dbReference>
<gene>
    <name evidence="4" type="ORF">EDD80_106158</name>
</gene>
<dbReference type="Pfam" id="PF00571">
    <property type="entry name" value="CBS"/>
    <property type="match status" value="2"/>
</dbReference>
<dbReference type="InterPro" id="IPR044725">
    <property type="entry name" value="CBSX3_CBS_dom"/>
</dbReference>
<dbReference type="Gene3D" id="3.10.580.10">
    <property type="entry name" value="CBS-domain"/>
    <property type="match status" value="1"/>
</dbReference>
<dbReference type="OrthoDB" id="9802114at2"/>
<sequence length="144" mass="16665">MGKVRNILESKGHEVFSIHPGRTVYDALEMLVEKNIGALMVTEEHRFVGIFSERDYARKVILRGKASRETFIREIMTEHPETVCPDDTIEYCMQKMTDKRIRHLPVIEEGVLIGLISIGDVVKFIIDEQKYIIENLEGYITGRR</sequence>
<dbReference type="AlphaFoldDB" id="A0A4R3KQI6"/>